<accession>K1Q8Q3</accession>
<dbReference type="HOGENOM" id="CLU_3034394_0_0_1"/>
<organism evidence="1">
    <name type="scientific">Magallana gigas</name>
    <name type="common">Pacific oyster</name>
    <name type="synonym">Crassostrea gigas</name>
    <dbReference type="NCBI Taxonomy" id="29159"/>
    <lineage>
        <taxon>Eukaryota</taxon>
        <taxon>Metazoa</taxon>
        <taxon>Spiralia</taxon>
        <taxon>Lophotrochozoa</taxon>
        <taxon>Mollusca</taxon>
        <taxon>Bivalvia</taxon>
        <taxon>Autobranchia</taxon>
        <taxon>Pteriomorphia</taxon>
        <taxon>Ostreida</taxon>
        <taxon>Ostreoidea</taxon>
        <taxon>Ostreidae</taxon>
        <taxon>Magallana</taxon>
    </lineage>
</organism>
<name>K1Q8Q3_MAGGI</name>
<sequence length="55" mass="6024">MVPQSRDYGPSLHLHGNKLNKANQKVPTMSLTGCIKVELFYLSIIRPGSIISAAQ</sequence>
<dbReference type="EMBL" id="JH817605">
    <property type="protein sequence ID" value="EKC30353.1"/>
    <property type="molecule type" value="Genomic_DNA"/>
</dbReference>
<dbReference type="InParanoid" id="K1Q8Q3"/>
<gene>
    <name evidence="1" type="ORF">CGI_10021827</name>
</gene>
<evidence type="ECO:0000313" key="1">
    <source>
        <dbReference type="EMBL" id="EKC30353.1"/>
    </source>
</evidence>
<dbReference type="AlphaFoldDB" id="K1Q8Q3"/>
<proteinExistence type="predicted"/>
<reference evidence="1" key="1">
    <citation type="journal article" date="2012" name="Nature">
        <title>The oyster genome reveals stress adaptation and complexity of shell formation.</title>
        <authorList>
            <person name="Zhang G."/>
            <person name="Fang X."/>
            <person name="Guo X."/>
            <person name="Li L."/>
            <person name="Luo R."/>
            <person name="Xu F."/>
            <person name="Yang P."/>
            <person name="Zhang L."/>
            <person name="Wang X."/>
            <person name="Qi H."/>
            <person name="Xiong Z."/>
            <person name="Que H."/>
            <person name="Xie Y."/>
            <person name="Holland P.W."/>
            <person name="Paps J."/>
            <person name="Zhu Y."/>
            <person name="Wu F."/>
            <person name="Chen Y."/>
            <person name="Wang J."/>
            <person name="Peng C."/>
            <person name="Meng J."/>
            <person name="Yang L."/>
            <person name="Liu J."/>
            <person name="Wen B."/>
            <person name="Zhang N."/>
            <person name="Huang Z."/>
            <person name="Zhu Q."/>
            <person name="Feng Y."/>
            <person name="Mount A."/>
            <person name="Hedgecock D."/>
            <person name="Xu Z."/>
            <person name="Liu Y."/>
            <person name="Domazet-Loso T."/>
            <person name="Du Y."/>
            <person name="Sun X."/>
            <person name="Zhang S."/>
            <person name="Liu B."/>
            <person name="Cheng P."/>
            <person name="Jiang X."/>
            <person name="Li J."/>
            <person name="Fan D."/>
            <person name="Wang W."/>
            <person name="Fu W."/>
            <person name="Wang T."/>
            <person name="Wang B."/>
            <person name="Zhang J."/>
            <person name="Peng Z."/>
            <person name="Li Y."/>
            <person name="Li N."/>
            <person name="Wang J."/>
            <person name="Chen M."/>
            <person name="He Y."/>
            <person name="Tan F."/>
            <person name="Song X."/>
            <person name="Zheng Q."/>
            <person name="Huang R."/>
            <person name="Yang H."/>
            <person name="Du X."/>
            <person name="Chen L."/>
            <person name="Yang M."/>
            <person name="Gaffney P.M."/>
            <person name="Wang S."/>
            <person name="Luo L."/>
            <person name="She Z."/>
            <person name="Ming Y."/>
            <person name="Huang W."/>
            <person name="Zhang S."/>
            <person name="Huang B."/>
            <person name="Zhang Y."/>
            <person name="Qu T."/>
            <person name="Ni P."/>
            <person name="Miao G."/>
            <person name="Wang J."/>
            <person name="Wang Q."/>
            <person name="Steinberg C.E."/>
            <person name="Wang H."/>
            <person name="Li N."/>
            <person name="Qian L."/>
            <person name="Zhang G."/>
            <person name="Li Y."/>
            <person name="Yang H."/>
            <person name="Liu X."/>
            <person name="Wang J."/>
            <person name="Yin Y."/>
            <person name="Wang J."/>
        </authorList>
    </citation>
    <scope>NUCLEOTIDE SEQUENCE [LARGE SCALE GENOMIC DNA]</scope>
    <source>
        <strain evidence="1">05x7-T-G4-1.051#20</strain>
    </source>
</reference>
<protein>
    <submittedName>
        <fullName evidence="1">Uncharacterized protein</fullName>
    </submittedName>
</protein>